<dbReference type="InterPro" id="IPR005151">
    <property type="entry name" value="Tail-specific_protease"/>
</dbReference>
<dbReference type="Proteomes" id="UP000759103">
    <property type="component" value="Unassembled WGS sequence"/>
</dbReference>
<gene>
    <name evidence="2" type="ORF">KZ820_06710</name>
</gene>
<dbReference type="SUPFAM" id="SSF52096">
    <property type="entry name" value="ClpP/crotonase"/>
    <property type="match status" value="1"/>
</dbReference>
<dbReference type="Pfam" id="PF11918">
    <property type="entry name" value="Peptidase_S41_N"/>
    <property type="match status" value="1"/>
</dbReference>
<evidence type="ECO:0000259" key="1">
    <source>
        <dbReference type="SMART" id="SM00245"/>
    </source>
</evidence>
<name>A0ABS7BLE7_9SPHN</name>
<protein>
    <submittedName>
        <fullName evidence="2">S41 family peptidase</fullName>
    </submittedName>
</protein>
<dbReference type="PANTHER" id="PTHR11261">
    <property type="entry name" value="INTERPHOTORECEPTOR RETINOID-BINDING PROTEIN"/>
    <property type="match status" value="1"/>
</dbReference>
<dbReference type="EMBL" id="JAHXZN010000001">
    <property type="protein sequence ID" value="MBW6530421.1"/>
    <property type="molecule type" value="Genomic_DNA"/>
</dbReference>
<reference evidence="2 3" key="1">
    <citation type="submission" date="2021-07" db="EMBL/GenBank/DDBJ databases">
        <title>Sphingomonas sp.</title>
        <authorList>
            <person name="Feng G."/>
            <person name="Li J."/>
            <person name="Pan M."/>
        </authorList>
    </citation>
    <scope>NUCLEOTIDE SEQUENCE [LARGE SCALE GENOMIC DNA]</scope>
    <source>
        <strain evidence="2 3">RRHST34</strain>
    </source>
</reference>
<evidence type="ECO:0000313" key="3">
    <source>
        <dbReference type="Proteomes" id="UP000759103"/>
    </source>
</evidence>
<sequence>MSEHTTSGTLAARVLPFGGDSTMKFRPVAFLASVLFAALAARTPAQTTTLGASRVASSPLDAASRTAIATRLAAELRSRYVYPDVGERGAAAITAAAASGAYDRIVDMPAFTTRLTADLRRVMDDAHLVVFDSTSRPPFPVETGLPGEAGIVRADRLTGGIGYLEMFGFSNPWAFKPALDRAMAGLKGSRALILDVRGNGGGDPAAVSYLVSYFLPASKRIEVSSIVARKKGTASVRRKSFFSEPTPTSFAGTPTYILTSGHTFSGGEELAYDMKTLKLGTVVGEVTGGGANPGEQITVGEGVTAFIPTGRQESPITRSNWEKRGVQPDLKATAADALAVTMRRLGQTPAPATVEAASPVSVFSRRTMPLVGSEAMLRRLLANLNAPEPDYTLLPSDIPDAGREALAETHRRLKPLGTPKAIRFRKPDAFGNDVFELIYPDRSFVVAITLDRAGNFIGLIGPDRVAT</sequence>
<keyword evidence="3" id="KW-1185">Reference proteome</keyword>
<comment type="caution">
    <text evidence="2">The sequence shown here is derived from an EMBL/GenBank/DDBJ whole genome shotgun (WGS) entry which is preliminary data.</text>
</comment>
<dbReference type="PANTHER" id="PTHR11261:SF3">
    <property type="entry name" value="RETINOL-BINDING PROTEIN 3"/>
    <property type="match status" value="1"/>
</dbReference>
<dbReference type="Gene3D" id="3.90.226.10">
    <property type="entry name" value="2-enoyl-CoA Hydratase, Chain A, domain 1"/>
    <property type="match status" value="1"/>
</dbReference>
<proteinExistence type="predicted"/>
<accession>A0ABS7BLE7</accession>
<evidence type="ECO:0000313" key="2">
    <source>
        <dbReference type="EMBL" id="MBW6530421.1"/>
    </source>
</evidence>
<feature type="domain" description="Tail specific protease" evidence="1">
    <location>
        <begin position="137"/>
        <end position="333"/>
    </location>
</feature>
<dbReference type="InterPro" id="IPR029045">
    <property type="entry name" value="ClpP/crotonase-like_dom_sf"/>
</dbReference>
<organism evidence="2 3">
    <name type="scientific">Sphingomonas citri</name>
    <dbReference type="NCBI Taxonomy" id="2862499"/>
    <lineage>
        <taxon>Bacteria</taxon>
        <taxon>Pseudomonadati</taxon>
        <taxon>Pseudomonadota</taxon>
        <taxon>Alphaproteobacteria</taxon>
        <taxon>Sphingomonadales</taxon>
        <taxon>Sphingomonadaceae</taxon>
        <taxon>Sphingomonas</taxon>
    </lineage>
</organism>
<dbReference type="CDD" id="cd07563">
    <property type="entry name" value="Peptidase_S41_IRBP"/>
    <property type="match status" value="1"/>
</dbReference>
<dbReference type="Pfam" id="PF03572">
    <property type="entry name" value="Peptidase_S41"/>
    <property type="match status" value="1"/>
</dbReference>
<dbReference type="SMART" id="SM00245">
    <property type="entry name" value="TSPc"/>
    <property type="match status" value="1"/>
</dbReference>
<dbReference type="Gene3D" id="3.30.750.44">
    <property type="match status" value="1"/>
</dbReference>